<dbReference type="EMBL" id="JH687552">
    <property type="protein sequence ID" value="EIN04865.1"/>
    <property type="molecule type" value="Genomic_DNA"/>
</dbReference>
<evidence type="ECO:0000313" key="2">
    <source>
        <dbReference type="EMBL" id="EIN04865.1"/>
    </source>
</evidence>
<sequence length="376" mass="42676">MDARFYDCFIFDQLRKLAIEVQLVSDVENLKKIFTECEPVLRTLDLGLRKKYLDILSDLLSEFNSPVLQKLVPIASCLENDFTFSRLRGCIVERIGIGFPVHRLHYLRHHHSSRWDILWDGIDSALSSTTVFPSLNEAAAFEIPNNPLNNRVSMIPDVHDLLPRTAFRGVLLSQSKYHGYARRPRELAGKLAARISASFFTAESPRRDEGSENEMKETKHAPLTYRVKPAETPDDLKRCMDIRKAVFIDEQGYDISIETNESTHFLMTLPDTGEPVGTVRVINTSGQVYQNVAQIGRVAILKPYRGRGWGRPLIETVHEYVRSIGGTEVWCQSQASDPSKGGVDATAFYKRLGYVERGSRYIKEGTEHQDMVLSLI</sequence>
<dbReference type="AlphaFoldDB" id="R7S385"/>
<dbReference type="UniPathway" id="UPA00113">
    <property type="reaction ID" value="UER00529"/>
</dbReference>
<proteinExistence type="predicted"/>
<dbReference type="Proteomes" id="UP000054196">
    <property type="component" value="Unassembled WGS sequence"/>
</dbReference>
<dbReference type="GO" id="GO:0006048">
    <property type="term" value="P:UDP-N-acetylglucosamine biosynthetic process"/>
    <property type="evidence" value="ECO:0007669"/>
    <property type="project" value="UniProtKB-UniPathway"/>
</dbReference>
<keyword evidence="2" id="KW-0012">Acyltransferase</keyword>
<dbReference type="InterPro" id="IPR016181">
    <property type="entry name" value="Acyl_CoA_acyltransferase"/>
</dbReference>
<dbReference type="KEGG" id="psq:PUNSTDRAFT_47144"/>
<feature type="domain" description="N-acetyltransferase" evidence="1">
    <location>
        <begin position="225"/>
        <end position="376"/>
    </location>
</feature>
<dbReference type="RefSeq" id="XP_007387788.1">
    <property type="nucleotide sequence ID" value="XM_007387726.1"/>
</dbReference>
<dbReference type="OrthoDB" id="329272at2759"/>
<dbReference type="CDD" id="cd04301">
    <property type="entry name" value="NAT_SF"/>
    <property type="match status" value="1"/>
</dbReference>
<dbReference type="GeneID" id="18882848"/>
<organism evidence="2 3">
    <name type="scientific">Punctularia strigosozonata (strain HHB-11173)</name>
    <name type="common">White-rot fungus</name>
    <dbReference type="NCBI Taxonomy" id="741275"/>
    <lineage>
        <taxon>Eukaryota</taxon>
        <taxon>Fungi</taxon>
        <taxon>Dikarya</taxon>
        <taxon>Basidiomycota</taxon>
        <taxon>Agaricomycotina</taxon>
        <taxon>Agaricomycetes</taxon>
        <taxon>Corticiales</taxon>
        <taxon>Punctulariaceae</taxon>
        <taxon>Punctularia</taxon>
    </lineage>
</organism>
<dbReference type="PROSITE" id="PS51186">
    <property type="entry name" value="GNAT"/>
    <property type="match status" value="1"/>
</dbReference>
<reference evidence="3" key="1">
    <citation type="journal article" date="2012" name="Science">
        <title>The Paleozoic origin of enzymatic lignin decomposition reconstructed from 31 fungal genomes.</title>
        <authorList>
            <person name="Floudas D."/>
            <person name="Binder M."/>
            <person name="Riley R."/>
            <person name="Barry K."/>
            <person name="Blanchette R.A."/>
            <person name="Henrissat B."/>
            <person name="Martinez A.T."/>
            <person name="Otillar R."/>
            <person name="Spatafora J.W."/>
            <person name="Yadav J.S."/>
            <person name="Aerts A."/>
            <person name="Benoit I."/>
            <person name="Boyd A."/>
            <person name="Carlson A."/>
            <person name="Copeland A."/>
            <person name="Coutinho P.M."/>
            <person name="de Vries R.P."/>
            <person name="Ferreira P."/>
            <person name="Findley K."/>
            <person name="Foster B."/>
            <person name="Gaskell J."/>
            <person name="Glotzer D."/>
            <person name="Gorecki P."/>
            <person name="Heitman J."/>
            <person name="Hesse C."/>
            <person name="Hori C."/>
            <person name="Igarashi K."/>
            <person name="Jurgens J.A."/>
            <person name="Kallen N."/>
            <person name="Kersten P."/>
            <person name="Kohler A."/>
            <person name="Kuees U."/>
            <person name="Kumar T.K.A."/>
            <person name="Kuo A."/>
            <person name="LaButti K."/>
            <person name="Larrondo L.F."/>
            <person name="Lindquist E."/>
            <person name="Ling A."/>
            <person name="Lombard V."/>
            <person name="Lucas S."/>
            <person name="Lundell T."/>
            <person name="Martin R."/>
            <person name="McLaughlin D.J."/>
            <person name="Morgenstern I."/>
            <person name="Morin E."/>
            <person name="Murat C."/>
            <person name="Nagy L.G."/>
            <person name="Nolan M."/>
            <person name="Ohm R.A."/>
            <person name="Patyshakuliyeva A."/>
            <person name="Rokas A."/>
            <person name="Ruiz-Duenas F.J."/>
            <person name="Sabat G."/>
            <person name="Salamov A."/>
            <person name="Samejima M."/>
            <person name="Schmutz J."/>
            <person name="Slot J.C."/>
            <person name="St John F."/>
            <person name="Stenlid J."/>
            <person name="Sun H."/>
            <person name="Sun S."/>
            <person name="Syed K."/>
            <person name="Tsang A."/>
            <person name="Wiebenga A."/>
            <person name="Young D."/>
            <person name="Pisabarro A."/>
            <person name="Eastwood D.C."/>
            <person name="Martin F."/>
            <person name="Cullen D."/>
            <person name="Grigoriev I.V."/>
            <person name="Hibbett D.S."/>
        </authorList>
    </citation>
    <scope>NUCLEOTIDE SEQUENCE [LARGE SCALE GENOMIC DNA]</scope>
    <source>
        <strain evidence="3">HHB-11173 SS5</strain>
    </source>
</reference>
<protein>
    <submittedName>
        <fullName evidence="2">Acyl-CoA N-acyltransferase</fullName>
    </submittedName>
</protein>
<accession>R7S385</accession>
<gene>
    <name evidence="2" type="ORF">PUNSTDRAFT_47144</name>
</gene>
<dbReference type="HOGENOM" id="CLU_735969_0_0_1"/>
<dbReference type="Gene3D" id="3.40.630.30">
    <property type="match status" value="1"/>
</dbReference>
<dbReference type="Pfam" id="PF00583">
    <property type="entry name" value="Acetyltransf_1"/>
    <property type="match status" value="1"/>
</dbReference>
<keyword evidence="3" id="KW-1185">Reference proteome</keyword>
<name>R7S385_PUNST</name>
<dbReference type="eggNOG" id="ENOG502RDNZ">
    <property type="taxonomic scope" value="Eukaryota"/>
</dbReference>
<dbReference type="InterPro" id="IPR000182">
    <property type="entry name" value="GNAT_dom"/>
</dbReference>
<dbReference type="SUPFAM" id="SSF55729">
    <property type="entry name" value="Acyl-CoA N-acyltransferases (Nat)"/>
    <property type="match status" value="1"/>
</dbReference>
<keyword evidence="2" id="KW-0808">Transferase</keyword>
<evidence type="ECO:0000313" key="3">
    <source>
        <dbReference type="Proteomes" id="UP000054196"/>
    </source>
</evidence>
<evidence type="ECO:0000259" key="1">
    <source>
        <dbReference type="PROSITE" id="PS51186"/>
    </source>
</evidence>
<dbReference type="GO" id="GO:0016747">
    <property type="term" value="F:acyltransferase activity, transferring groups other than amino-acyl groups"/>
    <property type="evidence" value="ECO:0007669"/>
    <property type="project" value="InterPro"/>
</dbReference>